<proteinExistence type="predicted"/>
<comment type="caution">
    <text evidence="2">The sequence shown here is derived from an EMBL/GenBank/DDBJ whole genome shotgun (WGS) entry which is preliminary data.</text>
</comment>
<evidence type="ECO:0000313" key="2">
    <source>
        <dbReference type="EMBL" id="KAK0539069.1"/>
    </source>
</evidence>
<feature type="region of interest" description="Disordered" evidence="1">
    <location>
        <begin position="566"/>
        <end position="590"/>
    </location>
</feature>
<gene>
    <name evidence="2" type="ORF">OC842_001085</name>
</gene>
<name>A0AAN6GH31_9BASI</name>
<evidence type="ECO:0000313" key="3">
    <source>
        <dbReference type="Proteomes" id="UP001176521"/>
    </source>
</evidence>
<evidence type="ECO:0000256" key="1">
    <source>
        <dbReference type="SAM" id="MobiDB-lite"/>
    </source>
</evidence>
<dbReference type="AlphaFoldDB" id="A0AAN6GH31"/>
<accession>A0AAN6GH31</accession>
<reference evidence="2" key="1">
    <citation type="journal article" date="2023" name="PhytoFront">
        <title>Draft Genome Resources of Seven Strains of Tilletia horrida, Causal Agent of Kernel Smut of Rice.</title>
        <authorList>
            <person name="Khanal S."/>
            <person name="Antony Babu S."/>
            <person name="Zhou X.G."/>
        </authorList>
    </citation>
    <scope>NUCLEOTIDE SEQUENCE</scope>
    <source>
        <strain evidence="2">TX3</strain>
    </source>
</reference>
<dbReference type="EMBL" id="JAPDMQ010000036">
    <property type="protein sequence ID" value="KAK0539069.1"/>
    <property type="molecule type" value="Genomic_DNA"/>
</dbReference>
<feature type="region of interest" description="Disordered" evidence="1">
    <location>
        <begin position="471"/>
        <end position="496"/>
    </location>
</feature>
<protein>
    <submittedName>
        <fullName evidence="2">Uncharacterized protein</fullName>
    </submittedName>
</protein>
<sequence>MPRPSPSSATRFAVHKSATQSLACYVSEWLAPQQQRIDRLLPASHTRGYGTEAAQALLHERNELPPLVLTLRVGARAPRSSKITFLHASTLAASAMLRTIVAFLQAHAEPLNLSTISVRPAEDKEEDSGSTQLTLTPKPRRLHSLAAAATPLHPNADRIEKSKVSSTHAATDTSVPAVTIELDLVWTTRCRVGADGAIQASSTASLLHAIAQTNAVAAPLQAPLLSALRQTLCKRILQDVKLSIQVRERALLPSTSANELLIEAHLIAIPTFNGVWLDRINAHSLELFGQTAATTQNECRFLSILHALMEAEQAANGFDKVKLKLTDSIPAGALEVAVQVLQSADPNAATSSSASQPSVTAADLTSFPNFVEHGASEVAAGDPMLPLLVVDEDERDEGVVADVEDTVALSPPAQLRSAPSTSAAGFEMDLLSSPPVPSSPLHVHSLGSLSNEFPLLAKRLGQPVIDAEQREPRSICFHSQESDEREESGEKSELEDMDQDCLAGQDLDIFIIDDDEDGDGRLLQALTSAVESGIASSSRTDEAFEQLMSMEHDKELKSGHAVLMSEDEMPSSSSFPRGDGSVESPGLLPIPASDCEGGFFYMSE</sequence>
<organism evidence="2 3">
    <name type="scientific">Tilletia horrida</name>
    <dbReference type="NCBI Taxonomy" id="155126"/>
    <lineage>
        <taxon>Eukaryota</taxon>
        <taxon>Fungi</taxon>
        <taxon>Dikarya</taxon>
        <taxon>Basidiomycota</taxon>
        <taxon>Ustilaginomycotina</taxon>
        <taxon>Exobasidiomycetes</taxon>
        <taxon>Tilletiales</taxon>
        <taxon>Tilletiaceae</taxon>
        <taxon>Tilletia</taxon>
    </lineage>
</organism>
<dbReference type="Proteomes" id="UP001176521">
    <property type="component" value="Unassembled WGS sequence"/>
</dbReference>
<keyword evidence="3" id="KW-1185">Reference proteome</keyword>